<name>A0A1X7A6V7_9RHOB</name>
<feature type="region of interest" description="Disordered" evidence="1">
    <location>
        <begin position="157"/>
        <end position="180"/>
    </location>
</feature>
<protein>
    <submittedName>
        <fullName evidence="2">Uncharacterized protein</fullName>
    </submittedName>
</protein>
<evidence type="ECO:0000313" key="2">
    <source>
        <dbReference type="EMBL" id="SLN71595.1"/>
    </source>
</evidence>
<evidence type="ECO:0000313" key="3">
    <source>
        <dbReference type="Proteomes" id="UP000193963"/>
    </source>
</evidence>
<organism evidence="2 3">
    <name type="scientific">Pseudooceanicola marinus</name>
    <dbReference type="NCBI Taxonomy" id="396013"/>
    <lineage>
        <taxon>Bacteria</taxon>
        <taxon>Pseudomonadati</taxon>
        <taxon>Pseudomonadota</taxon>
        <taxon>Alphaproteobacteria</taxon>
        <taxon>Rhodobacterales</taxon>
        <taxon>Paracoccaceae</taxon>
        <taxon>Pseudooceanicola</taxon>
    </lineage>
</organism>
<gene>
    <name evidence="2" type="ORF">PSM7751_03852</name>
</gene>
<reference evidence="2 3" key="1">
    <citation type="submission" date="2017-03" db="EMBL/GenBank/DDBJ databases">
        <authorList>
            <person name="Afonso C.L."/>
            <person name="Miller P.J."/>
            <person name="Scott M.A."/>
            <person name="Spackman E."/>
            <person name="Goraichik I."/>
            <person name="Dimitrov K.M."/>
            <person name="Suarez D.L."/>
            <person name="Swayne D.E."/>
        </authorList>
    </citation>
    <scope>NUCLEOTIDE SEQUENCE [LARGE SCALE GENOMIC DNA]</scope>
    <source>
        <strain evidence="2 3">CECT 7751</strain>
    </source>
</reference>
<accession>A0A1X7A6V7</accession>
<sequence>MARRPNGIARPILQNAHHWTAVVRNLRHVVAPYGAMKRSDNMMICKADFEELFPELFRPSDMVKSVAEPSAKCLARWEDDGGRTTSANIIPLPHRRPIQEARRGSFFEMRRRCPLTSKSASWTSSSIRLLHRLEICASLSVPEPARSPRLTGCAQRLRSPHGHAREPFPVSASEPPGSPGGLRISASSTTRGFLTSLHLRTRASPPRETYHDHYQDHPPAFRQ</sequence>
<dbReference type="AlphaFoldDB" id="A0A1X7A6V7"/>
<keyword evidence="3" id="KW-1185">Reference proteome</keyword>
<proteinExistence type="predicted"/>
<dbReference type="Proteomes" id="UP000193963">
    <property type="component" value="Unassembled WGS sequence"/>
</dbReference>
<feature type="region of interest" description="Disordered" evidence="1">
    <location>
        <begin position="200"/>
        <end position="223"/>
    </location>
</feature>
<evidence type="ECO:0000256" key="1">
    <source>
        <dbReference type="SAM" id="MobiDB-lite"/>
    </source>
</evidence>
<dbReference type="EMBL" id="FWFN01000009">
    <property type="protein sequence ID" value="SLN71595.1"/>
    <property type="molecule type" value="Genomic_DNA"/>
</dbReference>